<accession>A0A8S5RXE8</accession>
<dbReference type="GO" id="GO:0006310">
    <property type="term" value="P:DNA recombination"/>
    <property type="evidence" value="ECO:0007669"/>
    <property type="project" value="InterPro"/>
</dbReference>
<dbReference type="EMBL" id="BK032499">
    <property type="protein sequence ID" value="DAF43106.1"/>
    <property type="molecule type" value="Genomic_DNA"/>
</dbReference>
<dbReference type="Pfam" id="PF03837">
    <property type="entry name" value="RecT"/>
    <property type="match status" value="1"/>
</dbReference>
<reference evidence="1" key="1">
    <citation type="journal article" date="2021" name="Proc. Natl. Acad. Sci. U.S.A.">
        <title>A Catalog of Tens of Thousands of Viruses from Human Metagenomes Reveals Hidden Associations with Chronic Diseases.</title>
        <authorList>
            <person name="Tisza M.J."/>
            <person name="Buck C.B."/>
        </authorList>
    </citation>
    <scope>NUCLEOTIDE SEQUENCE</scope>
    <source>
        <strain evidence="1">CtLeh52</strain>
    </source>
</reference>
<dbReference type="InterPro" id="IPR010183">
    <property type="entry name" value="Phage_lambda_Bet"/>
</dbReference>
<sequence length="249" mass="27832">MAEEKKQENTGIVEYESNGEIVKISPTTVRKYLVSGGGNVSDQEVMMFMSLCRYQHLNPFLKEAYLIKFGNNDPATIVTGKDVFTKRADANPNYAGKKAGIIVQKKDGSVEEREGSFVLKDETIVGGWAKVFIKGRETPEYQSVSFDEYVGRKKDGTINSQWSKKPATMIRKVAVVQALREAFPDKFQGLYAQEEFPDVSDVKLDVEKVVAEEVQANANTIEFPDATFEEVPQTAEMDIDSAETPDCFK</sequence>
<dbReference type="GO" id="GO:0003677">
    <property type="term" value="F:DNA binding"/>
    <property type="evidence" value="ECO:0007669"/>
    <property type="project" value="InterPro"/>
</dbReference>
<organism evidence="1">
    <name type="scientific">Siphoviridae sp. ctLeh52</name>
    <dbReference type="NCBI Taxonomy" id="2827849"/>
    <lineage>
        <taxon>Viruses</taxon>
        <taxon>Duplodnaviria</taxon>
        <taxon>Heunggongvirae</taxon>
        <taxon>Uroviricota</taxon>
        <taxon>Caudoviricetes</taxon>
    </lineage>
</organism>
<proteinExistence type="predicted"/>
<evidence type="ECO:0000313" key="1">
    <source>
        <dbReference type="EMBL" id="DAF43106.1"/>
    </source>
</evidence>
<name>A0A8S5RXE8_9CAUD</name>
<dbReference type="NCBIfam" id="TIGR01913">
    <property type="entry name" value="bet_lambda"/>
    <property type="match status" value="1"/>
</dbReference>
<dbReference type="InterPro" id="IPR018330">
    <property type="entry name" value="RecT_fam"/>
</dbReference>
<protein>
    <submittedName>
        <fullName evidence="1">RecT protein</fullName>
    </submittedName>
</protein>